<dbReference type="SUPFAM" id="SSF53474">
    <property type="entry name" value="alpha/beta-Hydrolases"/>
    <property type="match status" value="1"/>
</dbReference>
<feature type="region of interest" description="Disordered" evidence="1">
    <location>
        <begin position="231"/>
        <end position="261"/>
    </location>
</feature>
<evidence type="ECO:0000313" key="4">
    <source>
        <dbReference type="Proteomes" id="UP000316270"/>
    </source>
</evidence>
<dbReference type="Pfam" id="PF00561">
    <property type="entry name" value="Abhydrolase_1"/>
    <property type="match status" value="1"/>
</dbReference>
<evidence type="ECO:0000259" key="2">
    <source>
        <dbReference type="Pfam" id="PF00561"/>
    </source>
</evidence>
<name>A0A517KZ09_9PEZI</name>
<proteinExistence type="predicted"/>
<dbReference type="Proteomes" id="UP000316270">
    <property type="component" value="Chromosome 2"/>
</dbReference>
<organism evidence="3 4">
    <name type="scientific">Venturia effusa</name>
    <dbReference type="NCBI Taxonomy" id="50376"/>
    <lineage>
        <taxon>Eukaryota</taxon>
        <taxon>Fungi</taxon>
        <taxon>Dikarya</taxon>
        <taxon>Ascomycota</taxon>
        <taxon>Pezizomycotina</taxon>
        <taxon>Dothideomycetes</taxon>
        <taxon>Pleosporomycetidae</taxon>
        <taxon>Venturiales</taxon>
        <taxon>Venturiaceae</taxon>
        <taxon>Venturia</taxon>
    </lineage>
</organism>
<dbReference type="InterPro" id="IPR000073">
    <property type="entry name" value="AB_hydrolase_1"/>
</dbReference>
<dbReference type="Gene3D" id="3.40.50.1820">
    <property type="entry name" value="alpha/beta hydrolase"/>
    <property type="match status" value="1"/>
</dbReference>
<accession>A0A517KZ09</accession>
<dbReference type="PANTHER" id="PTHR43139">
    <property type="entry name" value="SI:DKEY-122A22.2"/>
    <property type="match status" value="1"/>
</dbReference>
<feature type="domain" description="AB hydrolase-1" evidence="2">
    <location>
        <begin position="90"/>
        <end position="382"/>
    </location>
</feature>
<dbReference type="AlphaFoldDB" id="A0A517KZ09"/>
<sequence>MSYQPASYILTAGAASLGLFFMTRSIQSQGKRHPSEHVVSSPLKSLAALPAEELRKLPYPPDLFPGARDVDTPYGSIRVYEWGPERGRKVLLVHGISTPCMSLGIVAENLVQSGCRVMMFDLFGRGYSDNPSDVPHDTRLYTTQILLALASSPLAWSGTNAFSIVGYSLGGGISTSFTSAFPTLVASLVIIAPSGILREHHIAWQSKILFSTEGFLPESLIHWLVKRRMAEGPPTPDKKHDSSATDAVKAETGNAHANPLKKADAPLFPHLPTVTIGGAVQWQIQNHAGFLPAFISAIRHAPITAQHPYWRKIGERLTAQKVNSADAQAMNNGLWRSKVLMILGSTDPIIIKQETEEDAEACLGKGNVETVVIEAGHEVPMSKAKEVTKAILRFWGEDAEAVDLAPEPEVETGT</sequence>
<dbReference type="OrthoDB" id="408373at2759"/>
<keyword evidence="4" id="KW-1185">Reference proteome</keyword>
<evidence type="ECO:0000256" key="1">
    <source>
        <dbReference type="SAM" id="MobiDB-lite"/>
    </source>
</evidence>
<dbReference type="PRINTS" id="PR00111">
    <property type="entry name" value="ABHYDROLASE"/>
</dbReference>
<dbReference type="PANTHER" id="PTHR43139:SF65">
    <property type="entry name" value="HYDROLASE FAMILY PROTEIN, PUTATIVE (AFU_ORTHOLOGUE AFUA_6G07060)-RELATED"/>
    <property type="match status" value="1"/>
</dbReference>
<dbReference type="EMBL" id="CP042186">
    <property type="protein sequence ID" value="QDS68614.1"/>
    <property type="molecule type" value="Genomic_DNA"/>
</dbReference>
<dbReference type="InterPro" id="IPR052370">
    <property type="entry name" value="Meta-cleavage_hydrolase"/>
</dbReference>
<dbReference type="STRING" id="50376.A0A517KZ09"/>
<dbReference type="InterPro" id="IPR029058">
    <property type="entry name" value="AB_hydrolase_fold"/>
</dbReference>
<gene>
    <name evidence="3" type="ORF">FKW77_001286</name>
</gene>
<dbReference type="GO" id="GO:0005783">
    <property type="term" value="C:endoplasmic reticulum"/>
    <property type="evidence" value="ECO:0007669"/>
    <property type="project" value="TreeGrafter"/>
</dbReference>
<evidence type="ECO:0000313" key="3">
    <source>
        <dbReference type="EMBL" id="QDS68614.1"/>
    </source>
</evidence>
<protein>
    <recommendedName>
        <fullName evidence="2">AB hydrolase-1 domain-containing protein</fullName>
    </recommendedName>
</protein>
<reference evidence="3 4" key="1">
    <citation type="submission" date="2019-07" db="EMBL/GenBank/DDBJ databases">
        <title>Finished genome of Venturia effusa.</title>
        <authorList>
            <person name="Young C.A."/>
            <person name="Cox M.P."/>
            <person name="Ganley A.R.D."/>
            <person name="David W.J."/>
        </authorList>
    </citation>
    <scope>NUCLEOTIDE SEQUENCE [LARGE SCALE GENOMIC DNA]</scope>
    <source>
        <strain evidence="4">albino</strain>
    </source>
</reference>